<keyword evidence="3 5" id="KW-1133">Transmembrane helix</keyword>
<feature type="transmembrane region" description="Helical" evidence="5">
    <location>
        <begin position="83"/>
        <end position="105"/>
    </location>
</feature>
<proteinExistence type="predicted"/>
<comment type="subcellular location">
    <subcellularLocation>
        <location evidence="1">Membrane</location>
        <topology evidence="1">Multi-pass membrane protein</topology>
    </subcellularLocation>
</comment>
<evidence type="ECO:0000313" key="6">
    <source>
        <dbReference type="EMBL" id="BBH94212.1"/>
    </source>
</evidence>
<evidence type="ECO:0000256" key="5">
    <source>
        <dbReference type="SAM" id="Phobius"/>
    </source>
</evidence>
<organism evidence="6">
    <name type="scientific">Thermogemmatispora argillosa</name>
    <dbReference type="NCBI Taxonomy" id="2045280"/>
    <lineage>
        <taxon>Bacteria</taxon>
        <taxon>Bacillati</taxon>
        <taxon>Chloroflexota</taxon>
        <taxon>Ktedonobacteria</taxon>
        <taxon>Thermogemmatisporales</taxon>
        <taxon>Thermogemmatisporaceae</taxon>
        <taxon>Thermogemmatispora</taxon>
    </lineage>
</organism>
<evidence type="ECO:0000256" key="1">
    <source>
        <dbReference type="ARBA" id="ARBA00004141"/>
    </source>
</evidence>
<feature type="transmembrane region" description="Helical" evidence="5">
    <location>
        <begin position="53"/>
        <end position="77"/>
    </location>
</feature>
<keyword evidence="4 5" id="KW-0472">Membrane</keyword>
<evidence type="ECO:0008006" key="7">
    <source>
        <dbReference type="Google" id="ProtNLM"/>
    </source>
</evidence>
<dbReference type="EMBL" id="AP019377">
    <property type="protein sequence ID" value="BBH94212.1"/>
    <property type="molecule type" value="Genomic_DNA"/>
</dbReference>
<evidence type="ECO:0000256" key="2">
    <source>
        <dbReference type="ARBA" id="ARBA00022692"/>
    </source>
</evidence>
<dbReference type="AlphaFoldDB" id="A0A455T4K6"/>
<gene>
    <name evidence="6" type="ORF">KTA_24110</name>
</gene>
<sequence length="122" mass="14226">MMNRMTTLGLDERLERVLAYALFWISGLILFLFERNRNVRWHAAQSLVTFGSLSLVILVLQFLHGIVSLLPLLGWLIGFGLGLLIHLLGWLVLLLWLWLMLMAWFRPDYRLPFFSQLADTLV</sequence>
<dbReference type="PANTHER" id="PTHR36460:SF1">
    <property type="entry name" value="UPF0132 DOMAIN PROTEIN (AFU_ORTHOLOGUE AFUA_3G10255)"/>
    <property type="match status" value="1"/>
</dbReference>
<dbReference type="GO" id="GO:0016020">
    <property type="term" value="C:membrane"/>
    <property type="evidence" value="ECO:0007669"/>
    <property type="project" value="UniProtKB-SubCell"/>
</dbReference>
<reference evidence="6" key="1">
    <citation type="submission" date="2018-12" db="EMBL/GenBank/DDBJ databases">
        <title>Novel natural products biosynthetic potential of the class Ktedonobacteria.</title>
        <authorList>
            <person name="Zheng Y."/>
            <person name="Saitou A."/>
            <person name="Wang C.M."/>
            <person name="Toyoda A."/>
            <person name="Minakuchi Y."/>
            <person name="Sekiguchi Y."/>
            <person name="Ueda K."/>
            <person name="Takano H."/>
            <person name="Sakai Y."/>
            <person name="Yokota A."/>
            <person name="Yabe S."/>
        </authorList>
    </citation>
    <scope>NUCLEOTIDE SEQUENCE</scope>
    <source>
        <strain evidence="6">A3-2</strain>
    </source>
</reference>
<keyword evidence="2 5" id="KW-0812">Transmembrane</keyword>
<dbReference type="PANTHER" id="PTHR36460">
    <property type="entry name" value="UPF0132 DOMAIN PROTEIN (AFU_ORTHOLOGUE AFUA_3G10255)"/>
    <property type="match status" value="1"/>
</dbReference>
<accession>A0A455T4K6</accession>
<feature type="transmembrane region" description="Helical" evidence="5">
    <location>
        <begin position="17"/>
        <end position="33"/>
    </location>
</feature>
<name>A0A455T4K6_9CHLR</name>
<evidence type="ECO:0000256" key="3">
    <source>
        <dbReference type="ARBA" id="ARBA00022989"/>
    </source>
</evidence>
<protein>
    <recommendedName>
        <fullName evidence="7">DUF4870 domain-containing protein</fullName>
    </recommendedName>
</protein>
<evidence type="ECO:0000256" key="4">
    <source>
        <dbReference type="ARBA" id="ARBA00023136"/>
    </source>
</evidence>